<evidence type="ECO:0000256" key="3">
    <source>
        <dbReference type="ARBA" id="ARBA00022692"/>
    </source>
</evidence>
<feature type="transmembrane region" description="Helical" evidence="9">
    <location>
        <begin position="207"/>
        <end position="228"/>
    </location>
</feature>
<feature type="transmembrane region" description="Helical" evidence="9">
    <location>
        <begin position="184"/>
        <end position="200"/>
    </location>
</feature>
<dbReference type="InterPro" id="IPR018365">
    <property type="entry name" value="Cell_cycle_FtsW-rel_CS"/>
</dbReference>
<dbReference type="EMBL" id="CADCUG010000133">
    <property type="protein sequence ID" value="CAA9349802.1"/>
    <property type="molecule type" value="Genomic_DNA"/>
</dbReference>
<comment type="catalytic activity">
    <reaction evidence="8">
        <text>[GlcNAc-(1-&gt;4)-Mur2Ac(oyl-L-Ala-gamma-D-Glu-L-Lys-D-Ala-D-Ala)](n)-di-trans,octa-cis-undecaprenyl diphosphate + beta-D-GlcNAc-(1-&gt;4)-Mur2Ac(oyl-L-Ala-gamma-D-Glu-L-Lys-D-Ala-D-Ala)-di-trans,octa-cis-undecaprenyl diphosphate = [GlcNAc-(1-&gt;4)-Mur2Ac(oyl-L-Ala-gamma-D-Glu-L-Lys-D-Ala-D-Ala)](n+1)-di-trans,octa-cis-undecaprenyl diphosphate + di-trans,octa-cis-undecaprenyl diphosphate + H(+)</text>
        <dbReference type="Rhea" id="RHEA:23708"/>
        <dbReference type="Rhea" id="RHEA-COMP:9602"/>
        <dbReference type="Rhea" id="RHEA-COMP:9603"/>
        <dbReference type="ChEBI" id="CHEBI:15378"/>
        <dbReference type="ChEBI" id="CHEBI:58405"/>
        <dbReference type="ChEBI" id="CHEBI:60033"/>
        <dbReference type="ChEBI" id="CHEBI:78435"/>
        <dbReference type="EC" id="2.4.99.28"/>
    </reaction>
</comment>
<proteinExistence type="predicted"/>
<name>A0A6J4M4M0_9ACTN</name>
<evidence type="ECO:0000256" key="9">
    <source>
        <dbReference type="SAM" id="Phobius"/>
    </source>
</evidence>
<feature type="transmembrane region" description="Helical" evidence="9">
    <location>
        <begin position="297"/>
        <end position="318"/>
    </location>
</feature>
<feature type="transmembrane region" description="Helical" evidence="9">
    <location>
        <begin position="121"/>
        <end position="148"/>
    </location>
</feature>
<accession>A0A6J4M4M0</accession>
<feature type="transmembrane region" description="Helical" evidence="9">
    <location>
        <begin position="64"/>
        <end position="83"/>
    </location>
</feature>
<evidence type="ECO:0000256" key="6">
    <source>
        <dbReference type="ARBA" id="ARBA00023136"/>
    </source>
</evidence>
<keyword evidence="4" id="KW-0133">Cell shape</keyword>
<dbReference type="InterPro" id="IPR001182">
    <property type="entry name" value="FtsW/RodA"/>
</dbReference>
<dbReference type="PROSITE" id="PS00428">
    <property type="entry name" value="FTSW_RODA_SPOVE"/>
    <property type="match status" value="1"/>
</dbReference>
<dbReference type="GO" id="GO:0051301">
    <property type="term" value="P:cell division"/>
    <property type="evidence" value="ECO:0007669"/>
    <property type="project" value="InterPro"/>
</dbReference>
<dbReference type="GO" id="GO:0008360">
    <property type="term" value="P:regulation of cell shape"/>
    <property type="evidence" value="ECO:0007669"/>
    <property type="project" value="UniProtKB-KW"/>
</dbReference>
<evidence type="ECO:0000313" key="10">
    <source>
        <dbReference type="EMBL" id="CAA9349802.1"/>
    </source>
</evidence>
<dbReference type="AlphaFoldDB" id="A0A6J4M4M0"/>
<dbReference type="Pfam" id="PF01098">
    <property type="entry name" value="FTSW_RODA_SPOVE"/>
    <property type="match status" value="1"/>
</dbReference>
<keyword evidence="3 9" id="KW-0812">Transmembrane</keyword>
<dbReference type="NCBIfam" id="TIGR02210">
    <property type="entry name" value="rodA_shape"/>
    <property type="match status" value="1"/>
</dbReference>
<evidence type="ECO:0000256" key="4">
    <source>
        <dbReference type="ARBA" id="ARBA00022960"/>
    </source>
</evidence>
<gene>
    <name evidence="10" type="ORF">AVDCRST_MAG29-2158</name>
</gene>
<feature type="transmembrane region" description="Helical" evidence="9">
    <location>
        <begin position="330"/>
        <end position="357"/>
    </location>
</feature>
<comment type="subcellular location">
    <subcellularLocation>
        <location evidence="1">Membrane</location>
        <topology evidence="1">Multi-pass membrane protein</topology>
    </subcellularLocation>
</comment>
<keyword evidence="6 9" id="KW-0472">Membrane</keyword>
<protein>
    <recommendedName>
        <fullName evidence="7">peptidoglycan glycosyltransferase</fullName>
        <ecNumber evidence="7">2.4.99.28</ecNumber>
    </recommendedName>
</protein>
<dbReference type="EC" id="2.4.99.28" evidence="7"/>
<feature type="transmembrane region" description="Helical" evidence="9">
    <location>
        <begin position="95"/>
        <end position="115"/>
    </location>
</feature>
<evidence type="ECO:0000256" key="5">
    <source>
        <dbReference type="ARBA" id="ARBA00022989"/>
    </source>
</evidence>
<evidence type="ECO:0000256" key="8">
    <source>
        <dbReference type="ARBA" id="ARBA00049902"/>
    </source>
</evidence>
<feature type="transmembrane region" description="Helical" evidence="9">
    <location>
        <begin position="363"/>
        <end position="382"/>
    </location>
</feature>
<dbReference type="GO" id="GO:0005886">
    <property type="term" value="C:plasma membrane"/>
    <property type="evidence" value="ECO:0007669"/>
    <property type="project" value="TreeGrafter"/>
</dbReference>
<dbReference type="GO" id="GO:0008955">
    <property type="term" value="F:peptidoglycan glycosyltransferase activity"/>
    <property type="evidence" value="ECO:0007669"/>
    <property type="project" value="UniProtKB-EC"/>
</dbReference>
<evidence type="ECO:0000256" key="7">
    <source>
        <dbReference type="ARBA" id="ARBA00044770"/>
    </source>
</evidence>
<comment type="pathway">
    <text evidence="2">Cell wall biogenesis; peptidoglycan biosynthesis.</text>
</comment>
<dbReference type="GO" id="GO:0015648">
    <property type="term" value="F:lipid-linked peptidoglycan transporter activity"/>
    <property type="evidence" value="ECO:0007669"/>
    <property type="project" value="TreeGrafter"/>
</dbReference>
<feature type="transmembrane region" description="Helical" evidence="9">
    <location>
        <begin position="160"/>
        <end position="178"/>
    </location>
</feature>
<sequence>MTLLSPPARRTVSRRPPPRSTLIASLDWWLLGSVAALCLIGSLLVWSATLHREDLTGGVPQSYLIKQVVNAAIGVVLGAVIAATDHRWLRLWAPFVYAGSLAGLLAIFTPLGAVINGSHSWLVLGGMSIQPAEFAKLGVIIGMALVLAERLEASRRTRPSDLDMLPVLAIAAVPAVLVLAQPDLGTLMVLVAIVFGVVALSGAPRRWLLGLVVAAGGVVTFAIATGLLESYQLDRFRAFTDPSLDPQGAGYNTIQARIAIGNGGLLGQGLFNGSQTQSGFVPEQHTDFVFTVAGEELGLVGAGVIIALFTVLLWRALLIARRAPDVFGRLAAVGVVCWFGFQTFQNIGMCLGIMPVTGVPLPLVSYGGTSMFASLMAVGLLLNIHLRAERSLGLGVVVRSRRTRSRW</sequence>
<evidence type="ECO:0000256" key="2">
    <source>
        <dbReference type="ARBA" id="ARBA00004752"/>
    </source>
</evidence>
<organism evidence="10">
    <name type="scientific">uncultured Nocardioidaceae bacterium</name>
    <dbReference type="NCBI Taxonomy" id="253824"/>
    <lineage>
        <taxon>Bacteria</taxon>
        <taxon>Bacillati</taxon>
        <taxon>Actinomycetota</taxon>
        <taxon>Actinomycetes</taxon>
        <taxon>Propionibacteriales</taxon>
        <taxon>Nocardioidaceae</taxon>
        <taxon>environmental samples</taxon>
    </lineage>
</organism>
<feature type="transmembrane region" description="Helical" evidence="9">
    <location>
        <begin position="21"/>
        <end position="44"/>
    </location>
</feature>
<dbReference type="PANTHER" id="PTHR30474:SF14">
    <property type="entry name" value="CELL CYCLE PROTEIN"/>
    <property type="match status" value="1"/>
</dbReference>
<keyword evidence="5 9" id="KW-1133">Transmembrane helix</keyword>
<dbReference type="InterPro" id="IPR011923">
    <property type="entry name" value="RodA/MrdB"/>
</dbReference>
<evidence type="ECO:0000256" key="1">
    <source>
        <dbReference type="ARBA" id="ARBA00004141"/>
    </source>
</evidence>
<dbReference type="GO" id="GO:0032153">
    <property type="term" value="C:cell division site"/>
    <property type="evidence" value="ECO:0007669"/>
    <property type="project" value="TreeGrafter"/>
</dbReference>
<reference evidence="10" key="1">
    <citation type="submission" date="2020-02" db="EMBL/GenBank/DDBJ databases">
        <authorList>
            <person name="Meier V. D."/>
        </authorList>
    </citation>
    <scope>NUCLEOTIDE SEQUENCE</scope>
    <source>
        <strain evidence="10">AVDCRST_MAG29</strain>
    </source>
</reference>
<dbReference type="PANTHER" id="PTHR30474">
    <property type="entry name" value="CELL CYCLE PROTEIN"/>
    <property type="match status" value="1"/>
</dbReference>